<dbReference type="EMBL" id="SPVH01000006">
    <property type="protein sequence ID" value="TFW12159.1"/>
    <property type="molecule type" value="Genomic_DNA"/>
</dbReference>
<protein>
    <submittedName>
        <fullName evidence="1">Uncharacterized protein</fullName>
    </submittedName>
</protein>
<organism evidence="1 2">
    <name type="scientific">Brevundimonas intermedia</name>
    <dbReference type="NCBI Taxonomy" id="74315"/>
    <lineage>
        <taxon>Bacteria</taxon>
        <taxon>Pseudomonadati</taxon>
        <taxon>Pseudomonadota</taxon>
        <taxon>Alphaproteobacteria</taxon>
        <taxon>Caulobacterales</taxon>
        <taxon>Caulobacteraceae</taxon>
        <taxon>Brevundimonas</taxon>
    </lineage>
</organism>
<accession>A0A4Y9RWZ1</accession>
<evidence type="ECO:0000313" key="2">
    <source>
        <dbReference type="Proteomes" id="UP000298216"/>
    </source>
</evidence>
<keyword evidence="2" id="KW-1185">Reference proteome</keyword>
<evidence type="ECO:0000313" key="1">
    <source>
        <dbReference type="EMBL" id="TFW12159.1"/>
    </source>
</evidence>
<dbReference type="AlphaFoldDB" id="A0A4Y9RWZ1"/>
<reference evidence="1 2" key="1">
    <citation type="submission" date="2019-03" db="EMBL/GenBank/DDBJ databases">
        <title>Draft genome of Brevundimonas sp. a heavy metal resistant soil bacteria.</title>
        <authorList>
            <person name="Soto J."/>
        </authorList>
    </citation>
    <scope>NUCLEOTIDE SEQUENCE [LARGE SCALE GENOMIC DNA]</scope>
    <source>
        <strain evidence="1 2">B-10</strain>
    </source>
</reference>
<dbReference type="Proteomes" id="UP000298216">
    <property type="component" value="Unassembled WGS sequence"/>
</dbReference>
<gene>
    <name evidence="1" type="ORF">EGY25_08910</name>
</gene>
<comment type="caution">
    <text evidence="1">The sequence shown here is derived from an EMBL/GenBank/DDBJ whole genome shotgun (WGS) entry which is preliminary data.</text>
</comment>
<sequence length="139" mass="15670">MPRKDIQTMLSLNDRDAVTAALTDPSLDPALRALIGLRVWQVDTDRRRPLGEILQIVVVQPSDPPETIHDALGFPICWDQADQPGWEWFNDHGSWFELAYVLTDDFGMLVFVADHPETNDTLRFNCLGVADRSPTSHAD</sequence>
<proteinExistence type="predicted"/>
<name>A0A4Y9RWZ1_9CAUL</name>